<comment type="pathway">
    <text evidence="1">Cell wall biogenesis; cell wall polysaccharide biosynthesis.</text>
</comment>
<comment type="similarity">
    <text evidence="2">Belongs to the glycosyltransferase 2 family.</text>
</comment>
<evidence type="ECO:0000259" key="5">
    <source>
        <dbReference type="Pfam" id="PF00535"/>
    </source>
</evidence>
<keyword evidence="7" id="KW-1185">Reference proteome</keyword>
<dbReference type="SUPFAM" id="SSF53448">
    <property type="entry name" value="Nucleotide-diphospho-sugar transferases"/>
    <property type="match status" value="1"/>
</dbReference>
<evidence type="ECO:0000313" key="7">
    <source>
        <dbReference type="Proteomes" id="UP000065220"/>
    </source>
</evidence>
<dbReference type="KEGG" id="ard:AXF14_02905"/>
<evidence type="ECO:0000256" key="2">
    <source>
        <dbReference type="ARBA" id="ARBA00006739"/>
    </source>
</evidence>
<proteinExistence type="inferred from homology"/>
<evidence type="ECO:0000313" key="6">
    <source>
        <dbReference type="EMBL" id="AMD86741.1"/>
    </source>
</evidence>
<reference evidence="7" key="1">
    <citation type="submission" date="2016-02" db="EMBL/GenBank/DDBJ databases">
        <authorList>
            <person name="Holder M.E."/>
            <person name="Ajami N.J."/>
            <person name="Petrosino J.F."/>
        </authorList>
    </citation>
    <scope>NUCLEOTIDE SEQUENCE [LARGE SCALE GENOMIC DNA]</scope>
    <source>
        <strain evidence="7">CCUG 36733</strain>
    </source>
</reference>
<dbReference type="Pfam" id="PF00535">
    <property type="entry name" value="Glycos_transf_2"/>
    <property type="match status" value="1"/>
</dbReference>
<feature type="domain" description="Glycosyltransferase 2-like" evidence="5">
    <location>
        <begin position="11"/>
        <end position="131"/>
    </location>
</feature>
<protein>
    <recommendedName>
        <fullName evidence="5">Glycosyltransferase 2-like domain-containing protein</fullName>
    </recommendedName>
</protein>
<dbReference type="InterPro" id="IPR001173">
    <property type="entry name" value="Glyco_trans_2-like"/>
</dbReference>
<sequence length="328" mass="35897">MPSAPLSTTAVVVVSYGSHDLLARNLAPVTAEGGPRGVVVDNLTTAQEREAVTALADEHGWTTVLPEGNTGFGRGVNLGVERALADGARTVVVLNPDATIARDDLERLVARVEAEPMTMVAPLIVDAEGRPAFEGYAVDLTDGATRSPRAPRVPGHRHEEWLTGACFAVSAQLWRACGGMAEDYFLYWEDVDLSLRVLAAGGALLNDTSVRAVHDQGGTQAEEAQETRHSPTYYYWNVRNRLLLGAHWARRGELRRWVLRTPQESWAILMRGGRRQMVQHPALTLLPALRGARDGLRDVHRVRFGDRWAAPRRRPGAARIGSLTGPMR</sequence>
<evidence type="ECO:0000256" key="4">
    <source>
        <dbReference type="ARBA" id="ARBA00022679"/>
    </source>
</evidence>
<dbReference type="PANTHER" id="PTHR43179">
    <property type="entry name" value="RHAMNOSYLTRANSFERASE WBBL"/>
    <property type="match status" value="1"/>
</dbReference>
<dbReference type="InterPro" id="IPR029044">
    <property type="entry name" value="Nucleotide-diphossugar_trans"/>
</dbReference>
<dbReference type="PANTHER" id="PTHR43179:SF12">
    <property type="entry name" value="GALACTOFURANOSYLTRANSFERASE GLFT2"/>
    <property type="match status" value="1"/>
</dbReference>
<dbReference type="Gene3D" id="3.90.550.10">
    <property type="entry name" value="Spore Coat Polysaccharide Biosynthesis Protein SpsA, Chain A"/>
    <property type="match status" value="1"/>
</dbReference>
<evidence type="ECO:0000256" key="3">
    <source>
        <dbReference type="ARBA" id="ARBA00022676"/>
    </source>
</evidence>
<dbReference type="EMBL" id="CP014228">
    <property type="protein sequence ID" value="AMD86741.1"/>
    <property type="molecule type" value="Genomic_DNA"/>
</dbReference>
<accession>A0A0X8JDT3</accession>
<name>A0A0X8JDT3_ACTRD</name>
<dbReference type="OrthoDB" id="9771846at2"/>
<dbReference type="STRING" id="111015.AXF14_02905"/>
<keyword evidence="3" id="KW-0328">Glycosyltransferase</keyword>
<dbReference type="GO" id="GO:0016757">
    <property type="term" value="F:glycosyltransferase activity"/>
    <property type="evidence" value="ECO:0007669"/>
    <property type="project" value="UniProtKB-KW"/>
</dbReference>
<organism evidence="6 7">
    <name type="scientific">Actinomyces radicidentis</name>
    <dbReference type="NCBI Taxonomy" id="111015"/>
    <lineage>
        <taxon>Bacteria</taxon>
        <taxon>Bacillati</taxon>
        <taxon>Actinomycetota</taxon>
        <taxon>Actinomycetes</taxon>
        <taxon>Actinomycetales</taxon>
        <taxon>Actinomycetaceae</taxon>
        <taxon>Actinomyces</taxon>
    </lineage>
</organism>
<keyword evidence="4" id="KW-0808">Transferase</keyword>
<dbReference type="RefSeq" id="WP_067940709.1">
    <property type="nucleotide sequence ID" value="NZ_CP014228.1"/>
</dbReference>
<evidence type="ECO:0000256" key="1">
    <source>
        <dbReference type="ARBA" id="ARBA00004776"/>
    </source>
</evidence>
<dbReference type="AlphaFoldDB" id="A0A0X8JDT3"/>
<gene>
    <name evidence="6" type="ORF">AXF14_02905</name>
</gene>
<dbReference type="Proteomes" id="UP000065220">
    <property type="component" value="Chromosome"/>
</dbReference>